<evidence type="ECO:0000256" key="2">
    <source>
        <dbReference type="ARBA" id="ARBA00023125"/>
    </source>
</evidence>
<evidence type="ECO:0000256" key="1">
    <source>
        <dbReference type="ARBA" id="ARBA00023015"/>
    </source>
</evidence>
<dbReference type="EMBL" id="VTOU01000001">
    <property type="protein sequence ID" value="TZG29229.1"/>
    <property type="molecule type" value="Genomic_DNA"/>
</dbReference>
<dbReference type="InterPro" id="IPR005471">
    <property type="entry name" value="Tscrpt_reg_IclR_N"/>
</dbReference>
<organism evidence="6 7">
    <name type="scientific">Sphingomonas montanisoli</name>
    <dbReference type="NCBI Taxonomy" id="2606412"/>
    <lineage>
        <taxon>Bacteria</taxon>
        <taxon>Pseudomonadati</taxon>
        <taxon>Pseudomonadota</taxon>
        <taxon>Alphaproteobacteria</taxon>
        <taxon>Sphingomonadales</taxon>
        <taxon>Sphingomonadaceae</taxon>
        <taxon>Sphingomonas</taxon>
    </lineage>
</organism>
<dbReference type="PROSITE" id="PS51078">
    <property type="entry name" value="ICLR_ED"/>
    <property type="match status" value="1"/>
</dbReference>
<dbReference type="Proteomes" id="UP000322077">
    <property type="component" value="Unassembled WGS sequence"/>
</dbReference>
<keyword evidence="2" id="KW-0238">DNA-binding</keyword>
<feature type="domain" description="IclR-ED" evidence="5">
    <location>
        <begin position="128"/>
        <end position="317"/>
    </location>
</feature>
<dbReference type="PROSITE" id="PS51077">
    <property type="entry name" value="HTH_ICLR"/>
    <property type="match status" value="1"/>
</dbReference>
<dbReference type="Gene3D" id="3.30.450.40">
    <property type="match status" value="1"/>
</dbReference>
<gene>
    <name evidence="6" type="ORF">FYJ91_03590</name>
</gene>
<dbReference type="Pfam" id="PF09339">
    <property type="entry name" value="HTH_IclR"/>
    <property type="match status" value="1"/>
</dbReference>
<name>A0A5D9CBX5_9SPHN</name>
<dbReference type="InterPro" id="IPR036390">
    <property type="entry name" value="WH_DNA-bd_sf"/>
</dbReference>
<evidence type="ECO:0000313" key="6">
    <source>
        <dbReference type="EMBL" id="TZG29229.1"/>
    </source>
</evidence>
<keyword evidence="7" id="KW-1185">Reference proteome</keyword>
<dbReference type="GO" id="GO:0003677">
    <property type="term" value="F:DNA binding"/>
    <property type="evidence" value="ECO:0007669"/>
    <property type="project" value="UniProtKB-KW"/>
</dbReference>
<sequence>MPTQVFCMSHPGNGIRLRNGANELRYLFAWRTVPYGRSRPRLTRVRRRGTFQRMEDDQKAEKDGSIRAISRAIAVLQAINRNGALTLTEIADNAGIPHPTATRIVRTLLEERLIEREPSRKRYRPTALIQTLSCGFQNHDRLVSISRPHITRLTRLIDWPISVVTRVGQAMVVRDSTSALTSLTFNNYYPGWQVPLLPSSSGRVYFAFASPDEQEELLKAYRVNQRGVDNLTLREFESGEATAKIRRQGYAAATRTQYSANPGKTSSMAVPIFEGEHLLGALTMVFFANALSIPDAIRRFLEPLKDCAKAIGDEMAAAE</sequence>
<dbReference type="PANTHER" id="PTHR30136">
    <property type="entry name" value="HELIX-TURN-HELIX TRANSCRIPTIONAL REGULATOR, ICLR FAMILY"/>
    <property type="match status" value="1"/>
</dbReference>
<dbReference type="InterPro" id="IPR029016">
    <property type="entry name" value="GAF-like_dom_sf"/>
</dbReference>
<dbReference type="AlphaFoldDB" id="A0A5D9CBX5"/>
<evidence type="ECO:0000259" key="4">
    <source>
        <dbReference type="PROSITE" id="PS51077"/>
    </source>
</evidence>
<evidence type="ECO:0000256" key="3">
    <source>
        <dbReference type="ARBA" id="ARBA00023163"/>
    </source>
</evidence>
<dbReference type="PANTHER" id="PTHR30136:SF23">
    <property type="entry name" value="DNA-BINDING TRANSCRIPTIONAL ACTIVATOR MHPR"/>
    <property type="match status" value="1"/>
</dbReference>
<dbReference type="InterPro" id="IPR050707">
    <property type="entry name" value="HTH_MetabolicPath_Reg"/>
</dbReference>
<comment type="caution">
    <text evidence="6">The sequence shown here is derived from an EMBL/GenBank/DDBJ whole genome shotgun (WGS) entry which is preliminary data.</text>
</comment>
<evidence type="ECO:0000259" key="5">
    <source>
        <dbReference type="PROSITE" id="PS51078"/>
    </source>
</evidence>
<proteinExistence type="predicted"/>
<dbReference type="GO" id="GO:0003700">
    <property type="term" value="F:DNA-binding transcription factor activity"/>
    <property type="evidence" value="ECO:0007669"/>
    <property type="project" value="TreeGrafter"/>
</dbReference>
<protein>
    <submittedName>
        <fullName evidence="6">Helix-turn-helix domain-containing protein</fullName>
    </submittedName>
</protein>
<reference evidence="6 7" key="1">
    <citation type="submission" date="2019-08" db="EMBL/GenBank/DDBJ databases">
        <authorList>
            <person name="Wang G."/>
            <person name="Xu Z."/>
        </authorList>
    </citation>
    <scope>NUCLEOTIDE SEQUENCE [LARGE SCALE GENOMIC DNA]</scope>
    <source>
        <strain evidence="6 7">ZX</strain>
    </source>
</reference>
<dbReference type="SUPFAM" id="SSF55781">
    <property type="entry name" value="GAF domain-like"/>
    <property type="match status" value="1"/>
</dbReference>
<evidence type="ECO:0000313" key="7">
    <source>
        <dbReference type="Proteomes" id="UP000322077"/>
    </source>
</evidence>
<keyword evidence="1" id="KW-0805">Transcription regulation</keyword>
<dbReference type="GO" id="GO:0045892">
    <property type="term" value="P:negative regulation of DNA-templated transcription"/>
    <property type="evidence" value="ECO:0007669"/>
    <property type="project" value="TreeGrafter"/>
</dbReference>
<dbReference type="InterPro" id="IPR014757">
    <property type="entry name" value="Tscrpt_reg_IclR_C"/>
</dbReference>
<keyword evidence="3" id="KW-0804">Transcription</keyword>
<accession>A0A5D9CBX5</accession>
<dbReference type="Gene3D" id="1.10.10.10">
    <property type="entry name" value="Winged helix-like DNA-binding domain superfamily/Winged helix DNA-binding domain"/>
    <property type="match status" value="1"/>
</dbReference>
<feature type="domain" description="HTH iclR-type" evidence="4">
    <location>
        <begin position="66"/>
        <end position="127"/>
    </location>
</feature>
<dbReference type="Pfam" id="PF01614">
    <property type="entry name" value="IclR_C"/>
    <property type="match status" value="1"/>
</dbReference>
<dbReference type="SUPFAM" id="SSF46785">
    <property type="entry name" value="Winged helix' DNA-binding domain"/>
    <property type="match status" value="1"/>
</dbReference>
<dbReference type="InterPro" id="IPR036388">
    <property type="entry name" value="WH-like_DNA-bd_sf"/>
</dbReference>
<dbReference type="CDD" id="cd00090">
    <property type="entry name" value="HTH_ARSR"/>
    <property type="match status" value="1"/>
</dbReference>
<dbReference type="InterPro" id="IPR011991">
    <property type="entry name" value="ArsR-like_HTH"/>
</dbReference>
<dbReference type="SMART" id="SM00346">
    <property type="entry name" value="HTH_ICLR"/>
    <property type="match status" value="1"/>
</dbReference>